<name>A0AAV6VNX6_9ARAC</name>
<evidence type="ECO:0000256" key="1">
    <source>
        <dbReference type="SAM" id="MobiDB-lite"/>
    </source>
</evidence>
<accession>A0AAV6VNX6</accession>
<sequence>MPKKNLPSPNGDRSRTVCVWIQNGPECNMRPSPLHIWRETTPKIYLTTTGLQPRDGVEDAAGATFSSFPPQDLL</sequence>
<dbReference type="Proteomes" id="UP000827092">
    <property type="component" value="Unassembled WGS sequence"/>
</dbReference>
<feature type="compositionally biased region" description="Polar residues" evidence="1">
    <location>
        <begin position="64"/>
        <end position="74"/>
    </location>
</feature>
<proteinExistence type="predicted"/>
<keyword evidence="3" id="KW-1185">Reference proteome</keyword>
<evidence type="ECO:0000313" key="2">
    <source>
        <dbReference type="EMBL" id="KAG8197795.1"/>
    </source>
</evidence>
<organism evidence="2 3">
    <name type="scientific">Oedothorax gibbosus</name>
    <dbReference type="NCBI Taxonomy" id="931172"/>
    <lineage>
        <taxon>Eukaryota</taxon>
        <taxon>Metazoa</taxon>
        <taxon>Ecdysozoa</taxon>
        <taxon>Arthropoda</taxon>
        <taxon>Chelicerata</taxon>
        <taxon>Arachnida</taxon>
        <taxon>Araneae</taxon>
        <taxon>Araneomorphae</taxon>
        <taxon>Entelegynae</taxon>
        <taxon>Araneoidea</taxon>
        <taxon>Linyphiidae</taxon>
        <taxon>Erigoninae</taxon>
        <taxon>Oedothorax</taxon>
    </lineage>
</organism>
<protein>
    <submittedName>
        <fullName evidence="2">Uncharacterized protein</fullName>
    </submittedName>
</protein>
<evidence type="ECO:0000313" key="3">
    <source>
        <dbReference type="Proteomes" id="UP000827092"/>
    </source>
</evidence>
<feature type="region of interest" description="Disordered" evidence="1">
    <location>
        <begin position="50"/>
        <end position="74"/>
    </location>
</feature>
<gene>
    <name evidence="2" type="ORF">JTE90_006495</name>
</gene>
<comment type="caution">
    <text evidence="2">The sequence shown here is derived from an EMBL/GenBank/DDBJ whole genome shotgun (WGS) entry which is preliminary data.</text>
</comment>
<dbReference type="AlphaFoldDB" id="A0AAV6VNX6"/>
<dbReference type="EMBL" id="JAFNEN010000050">
    <property type="protein sequence ID" value="KAG8197795.1"/>
    <property type="molecule type" value="Genomic_DNA"/>
</dbReference>
<reference evidence="2 3" key="1">
    <citation type="journal article" date="2022" name="Nat. Ecol. Evol.">
        <title>A masculinizing supergene underlies an exaggerated male reproductive morph in a spider.</title>
        <authorList>
            <person name="Hendrickx F."/>
            <person name="De Corte Z."/>
            <person name="Sonet G."/>
            <person name="Van Belleghem S.M."/>
            <person name="Kostlbacher S."/>
            <person name="Vangestel C."/>
        </authorList>
    </citation>
    <scope>NUCLEOTIDE SEQUENCE [LARGE SCALE GENOMIC DNA]</scope>
    <source>
        <strain evidence="2">W744_W776</strain>
    </source>
</reference>